<dbReference type="InterPro" id="IPR001701">
    <property type="entry name" value="Glyco_hydro_9"/>
</dbReference>
<dbReference type="Gene3D" id="2.60.40.10">
    <property type="entry name" value="Immunoglobulins"/>
    <property type="match status" value="1"/>
</dbReference>
<comment type="similarity">
    <text evidence="1">Belongs to the glycosyl hydrolase 9 (cellulase E) family.</text>
</comment>
<dbReference type="GO" id="GO:0030245">
    <property type="term" value="P:cellulose catabolic process"/>
    <property type="evidence" value="ECO:0007669"/>
    <property type="project" value="UniProtKB-KW"/>
</dbReference>
<dbReference type="PATRIC" id="fig|742737.3.peg.318"/>
<comment type="caution">
    <text evidence="7">The sequence shown here is derived from an EMBL/GenBank/DDBJ whole genome shotgun (WGS) entry which is preliminary data.</text>
</comment>
<evidence type="ECO:0000256" key="3">
    <source>
        <dbReference type="ARBA" id="ARBA00023277"/>
    </source>
</evidence>
<keyword evidence="8" id="KW-1185">Reference proteome</keyword>
<dbReference type="CDD" id="cd02850">
    <property type="entry name" value="E_set_Cellulase_N"/>
    <property type="match status" value="1"/>
</dbReference>
<evidence type="ECO:0000313" key="8">
    <source>
        <dbReference type="Proteomes" id="UP000005384"/>
    </source>
</evidence>
<dbReference type="EMBL" id="ADLN01000001">
    <property type="protein sequence ID" value="EHI61872.1"/>
    <property type="molecule type" value="Genomic_DNA"/>
</dbReference>
<dbReference type="SUPFAM" id="SSF81296">
    <property type="entry name" value="E set domains"/>
    <property type="match status" value="1"/>
</dbReference>
<protein>
    <submittedName>
        <fullName evidence="7">Uncharacterized protein</fullName>
    </submittedName>
</protein>
<dbReference type="SUPFAM" id="SSF48208">
    <property type="entry name" value="Six-hairpin glycosidases"/>
    <property type="match status" value="1"/>
</dbReference>
<evidence type="ECO:0000256" key="4">
    <source>
        <dbReference type="ARBA" id="ARBA00023326"/>
    </source>
</evidence>
<dbReference type="InterPro" id="IPR008928">
    <property type="entry name" value="6-hairpin_glycosidase_sf"/>
</dbReference>
<keyword evidence="2" id="KW-0136">Cellulose degradation</keyword>
<name>G5I9Y3_9FIRM</name>
<evidence type="ECO:0000256" key="1">
    <source>
        <dbReference type="ARBA" id="ARBA00007072"/>
    </source>
</evidence>
<dbReference type="Gene3D" id="1.50.10.10">
    <property type="match status" value="1"/>
</dbReference>
<evidence type="ECO:0000313" key="7">
    <source>
        <dbReference type="EMBL" id="EHI61872.1"/>
    </source>
</evidence>
<dbReference type="GO" id="GO:0008810">
    <property type="term" value="F:cellulase activity"/>
    <property type="evidence" value="ECO:0007669"/>
    <property type="project" value="InterPro"/>
</dbReference>
<dbReference type="InterPro" id="IPR004197">
    <property type="entry name" value="Cellulase_Ig-like"/>
</dbReference>
<keyword evidence="3" id="KW-0119">Carbohydrate metabolism</keyword>
<feature type="domain" description="Glycoside hydrolase family 9" evidence="5">
    <location>
        <begin position="312"/>
        <end position="732"/>
    </location>
</feature>
<accession>G5I9Y3</accession>
<evidence type="ECO:0000259" key="6">
    <source>
        <dbReference type="Pfam" id="PF02927"/>
    </source>
</evidence>
<dbReference type="InterPro" id="IPR012341">
    <property type="entry name" value="6hp_glycosidase-like_sf"/>
</dbReference>
<proteinExistence type="inferred from homology"/>
<dbReference type="AlphaFoldDB" id="G5I9Y3"/>
<dbReference type="Pfam" id="PF02927">
    <property type="entry name" value="CelD_N"/>
    <property type="match status" value="1"/>
</dbReference>
<evidence type="ECO:0000256" key="2">
    <source>
        <dbReference type="ARBA" id="ARBA00023001"/>
    </source>
</evidence>
<dbReference type="InterPro" id="IPR014756">
    <property type="entry name" value="Ig_E-set"/>
</dbReference>
<dbReference type="Proteomes" id="UP000005384">
    <property type="component" value="Unassembled WGS sequence"/>
</dbReference>
<feature type="domain" description="Cellulase Ig-like" evidence="6">
    <location>
        <begin position="230"/>
        <end position="296"/>
    </location>
</feature>
<evidence type="ECO:0000259" key="5">
    <source>
        <dbReference type="Pfam" id="PF00759"/>
    </source>
</evidence>
<gene>
    <name evidence="7" type="ORF">HMPREF9473_00323</name>
</gene>
<dbReference type="HOGENOM" id="CLU_014045_0_0_9"/>
<sequence>MNELFQKSLRESLYVHYPLKPEQDRSIEGKNLKKEVTSSIPLWDGESMDCWSFEGEGEVEIREKGVLHLHTWSRADHWPDTEVRAHDAAGGAYATFGSYIPKLDVSGLDLSVGNRIYFKIKPECEGNRSPIVRVGFTNNGVIKIPDAYSREGYNAMNLKNHEWNECVWEIDAIAHDKIEEISFNIHRYGKDVSTGDNMYFELKDIYFQEVEPNVVHGWQCGKERAAYSTTGYFTDGDKTAIVNTDAETFEIVHAADGSVAYRGDIKRVQGQAGEFGVIDFTELRTDGEYRIRFGSTETETFHIGQDILVPSLWKLINFLYCERCGYPVPNCHGACHQDVYADHNGVRMIFNGGWHDAADVSQQTMQSAEILDAMMASAKEARKFDEMLYLRMMEEANWGLDFILRMRFGDGYRTSHAALRRWTDGLMGNMDDVIADVNNRSFENFVFAAVEAGAAEAFGERDPELAWKCLDVAKEDFMFADERFRKVGLEEPHMVEHTAGASLSQYYSAAAWAAARLYKMTKEDRFAAFAKEYADKIVACQETGDETPMNGYFYRDETKKHIVHFSHQARDHVFVMALAEVCEALKGHEKIEAWEQAMKLHGEYLKKLKVYTQPYGMLPAGIHHISEIDDKATFDVLHPTAEYEAEKANYKEQLENGIDLGNGYYIRRFPVWFSYRGNSAIQLSMGKAASILGQYFGDRELIEIGREQLYWALGKNPFTQSLMYGEGDNYGQEYTALLGETVGEMPVGVQTRRNEDLPYWPQANIATYREVWTTPPGRFMAIAADVM</sequence>
<organism evidence="7 8">
    <name type="scientific">Hungatella hathewayi WAL-18680</name>
    <dbReference type="NCBI Taxonomy" id="742737"/>
    <lineage>
        <taxon>Bacteria</taxon>
        <taxon>Bacillati</taxon>
        <taxon>Bacillota</taxon>
        <taxon>Clostridia</taxon>
        <taxon>Lachnospirales</taxon>
        <taxon>Lachnospiraceae</taxon>
        <taxon>Hungatella</taxon>
    </lineage>
</organism>
<reference evidence="7 8" key="1">
    <citation type="submission" date="2011-08" db="EMBL/GenBank/DDBJ databases">
        <title>The Genome Sequence of Clostridium hathewayi WAL-18680.</title>
        <authorList>
            <consortium name="The Broad Institute Genome Sequencing Platform"/>
            <person name="Earl A."/>
            <person name="Ward D."/>
            <person name="Feldgarden M."/>
            <person name="Gevers D."/>
            <person name="Finegold S.M."/>
            <person name="Summanen P.H."/>
            <person name="Molitoris D.R."/>
            <person name="Song M."/>
            <person name="Daigneault M."/>
            <person name="Allen-Vercoe E."/>
            <person name="Young S.K."/>
            <person name="Zeng Q."/>
            <person name="Gargeya S."/>
            <person name="Fitzgerald M."/>
            <person name="Haas B."/>
            <person name="Abouelleil A."/>
            <person name="Alvarado L."/>
            <person name="Arachchi H.M."/>
            <person name="Berlin A."/>
            <person name="Brown A."/>
            <person name="Chapman S.B."/>
            <person name="Chen Z."/>
            <person name="Dunbar C."/>
            <person name="Freedman E."/>
            <person name="Gearin G."/>
            <person name="Gellesch M."/>
            <person name="Goldberg J."/>
            <person name="Griggs A."/>
            <person name="Gujja S."/>
            <person name="Heiman D."/>
            <person name="Howarth C."/>
            <person name="Larson L."/>
            <person name="Lui A."/>
            <person name="MacDonald P.J.P."/>
            <person name="Montmayeur A."/>
            <person name="Murphy C."/>
            <person name="Neiman D."/>
            <person name="Pearson M."/>
            <person name="Priest M."/>
            <person name="Roberts A."/>
            <person name="Saif S."/>
            <person name="Shea T."/>
            <person name="Shenoy N."/>
            <person name="Sisk P."/>
            <person name="Stolte C."/>
            <person name="Sykes S."/>
            <person name="Wortman J."/>
            <person name="Nusbaum C."/>
            <person name="Birren B."/>
        </authorList>
    </citation>
    <scope>NUCLEOTIDE SEQUENCE [LARGE SCALE GENOMIC DNA]</scope>
    <source>
        <strain evidence="7 8">WAL-18680</strain>
    </source>
</reference>
<keyword evidence="4" id="KW-0624">Polysaccharide degradation</keyword>
<dbReference type="OrthoDB" id="9758662at2"/>
<dbReference type="RefSeq" id="WP_006778305.1">
    <property type="nucleotide sequence ID" value="NZ_CP040506.1"/>
</dbReference>
<dbReference type="InterPro" id="IPR013783">
    <property type="entry name" value="Ig-like_fold"/>
</dbReference>
<dbReference type="Pfam" id="PF00759">
    <property type="entry name" value="Glyco_hydro_9"/>
    <property type="match status" value="1"/>
</dbReference>